<evidence type="ECO:0000313" key="4">
    <source>
        <dbReference type="Proteomes" id="UP000286482"/>
    </source>
</evidence>
<dbReference type="InterPro" id="IPR029043">
    <property type="entry name" value="GcvT/YgfZ_C"/>
</dbReference>
<dbReference type="Gene3D" id="3.30.70.1400">
    <property type="entry name" value="Aminomethyltransferase beta-barrel domains"/>
    <property type="match status" value="1"/>
</dbReference>
<feature type="domain" description="GCVT N-terminal" evidence="1">
    <location>
        <begin position="17"/>
        <end position="122"/>
    </location>
</feature>
<dbReference type="RefSeq" id="WP_120354675.1">
    <property type="nucleotide sequence ID" value="NZ_RAQO01000005.1"/>
</dbReference>
<accession>A0A420ED49</accession>
<dbReference type="AlphaFoldDB" id="A0A420ED49"/>
<comment type="caution">
    <text evidence="3">The sequence shown here is derived from an EMBL/GenBank/DDBJ whole genome shotgun (WGS) entry which is preliminary data.</text>
</comment>
<protein>
    <submittedName>
        <fullName evidence="3">tRNA-modifying protein YgfZ</fullName>
    </submittedName>
</protein>
<reference evidence="3 4" key="1">
    <citation type="submission" date="2018-09" db="EMBL/GenBank/DDBJ databases">
        <authorList>
            <person name="Wang Z."/>
        </authorList>
    </citation>
    <scope>NUCLEOTIDE SEQUENCE [LARGE SCALE GENOMIC DNA]</scope>
    <source>
        <strain evidence="3 4">ALS 81</strain>
    </source>
</reference>
<name>A0A420ED49_9ALTE</name>
<dbReference type="GO" id="GO:0016226">
    <property type="term" value="P:iron-sulfur cluster assembly"/>
    <property type="evidence" value="ECO:0007669"/>
    <property type="project" value="TreeGrafter"/>
</dbReference>
<evidence type="ECO:0000313" key="3">
    <source>
        <dbReference type="EMBL" id="RKF18596.1"/>
    </source>
</evidence>
<dbReference type="NCBIfam" id="TIGR03317">
    <property type="entry name" value="ygfZ_signature"/>
    <property type="match status" value="1"/>
</dbReference>
<dbReference type="InterPro" id="IPR045179">
    <property type="entry name" value="YgfZ/GcvT"/>
</dbReference>
<dbReference type="OrthoDB" id="9796287at2"/>
<keyword evidence="4" id="KW-1185">Reference proteome</keyword>
<dbReference type="InterPro" id="IPR006222">
    <property type="entry name" value="GCVT_N"/>
</dbReference>
<dbReference type="Pfam" id="PF01571">
    <property type="entry name" value="GCV_T"/>
    <property type="match status" value="1"/>
</dbReference>
<organism evidence="3 4">
    <name type="scientific">Alginatibacterium sediminis</name>
    <dbReference type="NCBI Taxonomy" id="2164068"/>
    <lineage>
        <taxon>Bacteria</taxon>
        <taxon>Pseudomonadati</taxon>
        <taxon>Pseudomonadota</taxon>
        <taxon>Gammaproteobacteria</taxon>
        <taxon>Alteromonadales</taxon>
        <taxon>Alteromonadaceae</taxon>
        <taxon>Alginatibacterium</taxon>
    </lineage>
</organism>
<dbReference type="PANTHER" id="PTHR22602:SF0">
    <property type="entry name" value="TRANSFERASE CAF17, MITOCHONDRIAL-RELATED"/>
    <property type="match status" value="1"/>
</dbReference>
<dbReference type="InterPro" id="IPR048451">
    <property type="entry name" value="YgfZ_barrel"/>
</dbReference>
<dbReference type="NCBIfam" id="NF007110">
    <property type="entry name" value="PRK09559.1"/>
    <property type="match status" value="1"/>
</dbReference>
<feature type="domain" description="tRNA-modifying protein YgfZ-like beta-barrel" evidence="2">
    <location>
        <begin position="222"/>
        <end position="288"/>
    </location>
</feature>
<dbReference type="Pfam" id="PF21130">
    <property type="entry name" value="YgfZ_barrel"/>
    <property type="match status" value="1"/>
</dbReference>
<proteinExistence type="predicted"/>
<dbReference type="Gene3D" id="2.40.30.160">
    <property type="match status" value="1"/>
</dbReference>
<dbReference type="InterPro" id="IPR017703">
    <property type="entry name" value="YgfZ/GCV_T_CS"/>
</dbReference>
<dbReference type="PANTHER" id="PTHR22602">
    <property type="entry name" value="TRANSFERASE CAF17, MITOCHONDRIAL-RELATED"/>
    <property type="match status" value="1"/>
</dbReference>
<gene>
    <name evidence="3" type="primary">ygfZ</name>
    <name evidence="3" type="ORF">DBZ36_09325</name>
</gene>
<dbReference type="Gene3D" id="3.30.70.1630">
    <property type="match status" value="1"/>
</dbReference>
<dbReference type="Proteomes" id="UP000286482">
    <property type="component" value="Unassembled WGS sequence"/>
</dbReference>
<dbReference type="SUPFAM" id="SSF103025">
    <property type="entry name" value="Folate-binding domain"/>
    <property type="match status" value="1"/>
</dbReference>
<evidence type="ECO:0000259" key="2">
    <source>
        <dbReference type="Pfam" id="PF21130"/>
    </source>
</evidence>
<evidence type="ECO:0000259" key="1">
    <source>
        <dbReference type="Pfam" id="PF01571"/>
    </source>
</evidence>
<dbReference type="SUPFAM" id="SSF101790">
    <property type="entry name" value="Aminomethyltransferase beta-barrel domain"/>
    <property type="match status" value="1"/>
</dbReference>
<sequence>MTCDNSQLNIGILPSVKAVHVHGPDAEKYLQGQLTCDVQALADGESSLAAHCDPKGKVISILRLIRIDQQHFSYVQEHAIAAAQIAALKKYAVFSKLEISELEQPILAIAGNDAEAFVEQHYGAAISQHGGCADEASIFRINGPRTRFLVIEKSDFISSGTLDIKAWQQCDIASGLPHISPATQLAFIPQALNLQALDAISFSKGCYAGQETIARAKYRGANKRALFRLSGHSDQPLISGESIELQLGDNWRNKGTIIQAVGLDSSHWEALVVLPKDSQDDEVFRYHADSESRFRLSSLPYPIDE</sequence>
<dbReference type="EMBL" id="RAQO01000005">
    <property type="protein sequence ID" value="RKF18596.1"/>
    <property type="molecule type" value="Genomic_DNA"/>
</dbReference>